<keyword evidence="3" id="KW-1185">Reference proteome</keyword>
<dbReference type="EMBL" id="SDMK01000001">
    <property type="protein sequence ID" value="RXS97225.1"/>
    <property type="molecule type" value="Genomic_DNA"/>
</dbReference>
<evidence type="ECO:0000313" key="3">
    <source>
        <dbReference type="Proteomes" id="UP000290253"/>
    </source>
</evidence>
<organism evidence="2 3">
    <name type="scientific">Silvibacterium dinghuense</name>
    <dbReference type="NCBI Taxonomy" id="1560006"/>
    <lineage>
        <taxon>Bacteria</taxon>
        <taxon>Pseudomonadati</taxon>
        <taxon>Acidobacteriota</taxon>
        <taxon>Terriglobia</taxon>
        <taxon>Terriglobales</taxon>
        <taxon>Acidobacteriaceae</taxon>
        <taxon>Silvibacterium</taxon>
    </lineage>
</organism>
<evidence type="ECO:0000256" key="1">
    <source>
        <dbReference type="SAM" id="Phobius"/>
    </source>
</evidence>
<feature type="transmembrane region" description="Helical" evidence="1">
    <location>
        <begin position="24"/>
        <end position="44"/>
    </location>
</feature>
<sequence>MSPTPPYLVQALSGGGLLITEQPAYLFGACFAVPAMLSALFFLYRAVRARSFYPLLGILVFCAPFFCASVLVTKAGSLTLDRSSNTATFHVPKFFGYDTFTVPLDEIHFAEVRDRGQADYIRVVLKDGSGLSFSDANQDTGNGRAAHAINQYIGYDGE</sequence>
<keyword evidence="1" id="KW-1133">Transmembrane helix</keyword>
<dbReference type="RefSeq" id="WP_129207004.1">
    <property type="nucleotide sequence ID" value="NZ_BMGU01000001.1"/>
</dbReference>
<dbReference type="AlphaFoldDB" id="A0A4Q1SIJ4"/>
<dbReference type="Proteomes" id="UP000290253">
    <property type="component" value="Unassembled WGS sequence"/>
</dbReference>
<keyword evidence="1" id="KW-0812">Transmembrane</keyword>
<proteinExistence type="predicted"/>
<keyword evidence="1" id="KW-0472">Membrane</keyword>
<name>A0A4Q1SIJ4_9BACT</name>
<gene>
    <name evidence="2" type="ORF">ESZ00_04745</name>
</gene>
<dbReference type="OrthoDB" id="9850661at2"/>
<protein>
    <submittedName>
        <fullName evidence="2">Uncharacterized protein</fullName>
    </submittedName>
</protein>
<comment type="caution">
    <text evidence="2">The sequence shown here is derived from an EMBL/GenBank/DDBJ whole genome shotgun (WGS) entry which is preliminary data.</text>
</comment>
<evidence type="ECO:0000313" key="2">
    <source>
        <dbReference type="EMBL" id="RXS97225.1"/>
    </source>
</evidence>
<feature type="transmembrane region" description="Helical" evidence="1">
    <location>
        <begin position="51"/>
        <end position="72"/>
    </location>
</feature>
<reference evidence="2 3" key="1">
    <citation type="journal article" date="2016" name="Int. J. Syst. Evol. Microbiol.">
        <title>Acidipila dinghuensis sp. nov., an acidobacterium isolated from forest soil.</title>
        <authorList>
            <person name="Jiang Y.W."/>
            <person name="Wang J."/>
            <person name="Chen M.H."/>
            <person name="Lv Y.Y."/>
            <person name="Qiu L.H."/>
        </authorList>
    </citation>
    <scope>NUCLEOTIDE SEQUENCE [LARGE SCALE GENOMIC DNA]</scope>
    <source>
        <strain evidence="2 3">DHOF10</strain>
    </source>
</reference>
<accession>A0A4Q1SIJ4</accession>